<feature type="transmembrane region" description="Helical" evidence="6">
    <location>
        <begin position="133"/>
        <end position="152"/>
    </location>
</feature>
<accession>A0ABW6VC22</accession>
<comment type="caution">
    <text evidence="7">The sequence shown here is derived from an EMBL/GenBank/DDBJ whole genome shotgun (WGS) entry which is preliminary data.</text>
</comment>
<dbReference type="RefSeq" id="WP_387344948.1">
    <property type="nucleotide sequence ID" value="NZ_JBIAXI010000018.1"/>
</dbReference>
<feature type="transmembrane region" description="Helical" evidence="6">
    <location>
        <begin position="177"/>
        <end position="197"/>
    </location>
</feature>
<dbReference type="PANTHER" id="PTHR32196">
    <property type="entry name" value="ABC TRANSPORTER PERMEASE PROTEIN YPHD-RELATED-RELATED"/>
    <property type="match status" value="1"/>
</dbReference>
<evidence type="ECO:0000313" key="8">
    <source>
        <dbReference type="Proteomes" id="UP001602119"/>
    </source>
</evidence>
<reference evidence="7 8" key="1">
    <citation type="submission" date="2024-10" db="EMBL/GenBank/DDBJ databases">
        <title>The Natural Products Discovery Center: Release of the First 8490 Sequenced Strains for Exploring Actinobacteria Biosynthetic Diversity.</title>
        <authorList>
            <person name="Kalkreuter E."/>
            <person name="Kautsar S.A."/>
            <person name="Yang D."/>
            <person name="Bader C.D."/>
            <person name="Teijaro C.N."/>
            <person name="Fluegel L."/>
            <person name="Davis C.M."/>
            <person name="Simpson J.R."/>
            <person name="Lauterbach L."/>
            <person name="Steele A.D."/>
            <person name="Gui C."/>
            <person name="Meng S."/>
            <person name="Li G."/>
            <person name="Viehrig K."/>
            <person name="Ye F."/>
            <person name="Su P."/>
            <person name="Kiefer A.F."/>
            <person name="Nichols A."/>
            <person name="Cepeda A.J."/>
            <person name="Yan W."/>
            <person name="Fan B."/>
            <person name="Jiang Y."/>
            <person name="Adhikari A."/>
            <person name="Zheng C.-J."/>
            <person name="Schuster L."/>
            <person name="Cowan T.M."/>
            <person name="Smanski M.J."/>
            <person name="Chevrette M.G."/>
            <person name="De Carvalho L.P.S."/>
            <person name="Shen B."/>
        </authorList>
    </citation>
    <scope>NUCLEOTIDE SEQUENCE [LARGE SCALE GENOMIC DNA]</scope>
    <source>
        <strain evidence="7 8">NPDC001281</strain>
    </source>
</reference>
<keyword evidence="2" id="KW-1003">Cell membrane</keyword>
<proteinExistence type="predicted"/>
<dbReference type="EMBL" id="JBIAXI010000018">
    <property type="protein sequence ID" value="MFF4776563.1"/>
    <property type="molecule type" value="Genomic_DNA"/>
</dbReference>
<feature type="transmembrane region" description="Helical" evidence="6">
    <location>
        <begin position="310"/>
        <end position="331"/>
    </location>
</feature>
<keyword evidence="5 6" id="KW-0472">Membrane</keyword>
<gene>
    <name evidence="7" type="ORF">ACFY05_27240</name>
</gene>
<keyword evidence="4 6" id="KW-1133">Transmembrane helix</keyword>
<evidence type="ECO:0000256" key="3">
    <source>
        <dbReference type="ARBA" id="ARBA00022692"/>
    </source>
</evidence>
<name>A0ABW6VC22_MICFU</name>
<feature type="transmembrane region" description="Helical" evidence="6">
    <location>
        <begin position="260"/>
        <end position="276"/>
    </location>
</feature>
<dbReference type="InterPro" id="IPR001851">
    <property type="entry name" value="ABC_transp_permease"/>
</dbReference>
<evidence type="ECO:0000256" key="5">
    <source>
        <dbReference type="ARBA" id="ARBA00023136"/>
    </source>
</evidence>
<feature type="transmembrane region" description="Helical" evidence="6">
    <location>
        <begin position="60"/>
        <end position="78"/>
    </location>
</feature>
<comment type="subcellular location">
    <subcellularLocation>
        <location evidence="1">Cell membrane</location>
        <topology evidence="1">Multi-pass membrane protein</topology>
    </subcellularLocation>
</comment>
<evidence type="ECO:0000256" key="1">
    <source>
        <dbReference type="ARBA" id="ARBA00004651"/>
    </source>
</evidence>
<feature type="transmembrane region" description="Helical" evidence="6">
    <location>
        <begin position="283"/>
        <end position="304"/>
    </location>
</feature>
<evidence type="ECO:0000256" key="2">
    <source>
        <dbReference type="ARBA" id="ARBA00022475"/>
    </source>
</evidence>
<evidence type="ECO:0000256" key="4">
    <source>
        <dbReference type="ARBA" id="ARBA00022989"/>
    </source>
</evidence>
<dbReference type="CDD" id="cd06579">
    <property type="entry name" value="TM_PBP1_transp_AraH_like"/>
    <property type="match status" value="1"/>
</dbReference>
<protein>
    <submittedName>
        <fullName evidence="7">ABC transporter permease</fullName>
    </submittedName>
</protein>
<evidence type="ECO:0000313" key="7">
    <source>
        <dbReference type="EMBL" id="MFF4776563.1"/>
    </source>
</evidence>
<sequence>MREATVPDAETGAARRELSAPPRLTISKGLITIGCATVLLFVVSALVASSSVSPTALRGMLPIAAVLAVAGLGQMLVIQQGGIDLSVAGTISMTVVVVTHIPDGDNGMLLPAILVAVLFALGAGVLNGVLTGVLSLNPIIATLGTNALLYGADLGLSGGRPRITTELLASITGRTTAGIPNAVFFAVGALVVVTVLLRRTVAGRRFEAIGAGPRATRAVGLRVRGHRTWAYVWAQLLYCLAGVMLAGITAQPSAFEGDSFLLISVAVVVLGGTSLLGGRGYPLATVVAAVFLQQLVQFVVALGVSTAVQTIVQAVALAIGVSLYTVNWAALWSRRLSLRGMATTT</sequence>
<keyword evidence="3 6" id="KW-0812">Transmembrane</keyword>
<organism evidence="7 8">
    <name type="scientific">Microtetraspora fusca</name>
    <dbReference type="NCBI Taxonomy" id="1997"/>
    <lineage>
        <taxon>Bacteria</taxon>
        <taxon>Bacillati</taxon>
        <taxon>Actinomycetota</taxon>
        <taxon>Actinomycetes</taxon>
        <taxon>Streptosporangiales</taxon>
        <taxon>Streptosporangiaceae</taxon>
        <taxon>Microtetraspora</taxon>
    </lineage>
</organism>
<feature type="transmembrane region" description="Helical" evidence="6">
    <location>
        <begin position="29"/>
        <end position="48"/>
    </location>
</feature>
<evidence type="ECO:0000256" key="6">
    <source>
        <dbReference type="SAM" id="Phobius"/>
    </source>
</evidence>
<feature type="transmembrane region" description="Helical" evidence="6">
    <location>
        <begin position="108"/>
        <end position="126"/>
    </location>
</feature>
<dbReference type="Proteomes" id="UP001602119">
    <property type="component" value="Unassembled WGS sequence"/>
</dbReference>
<feature type="transmembrane region" description="Helical" evidence="6">
    <location>
        <begin position="85"/>
        <end position="102"/>
    </location>
</feature>
<dbReference type="Pfam" id="PF02653">
    <property type="entry name" value="BPD_transp_2"/>
    <property type="match status" value="1"/>
</dbReference>
<keyword evidence="8" id="KW-1185">Reference proteome</keyword>
<feature type="transmembrane region" description="Helical" evidence="6">
    <location>
        <begin position="229"/>
        <end position="248"/>
    </location>
</feature>